<proteinExistence type="predicted"/>
<keyword evidence="4 8" id="KW-0812">Transmembrane</keyword>
<protein>
    <submittedName>
        <fullName evidence="10">MFS transporter</fullName>
    </submittedName>
</protein>
<name>A0A075JIQ6_9MICO</name>
<comment type="subcellular location">
    <subcellularLocation>
        <location evidence="1">Cell membrane</location>
        <topology evidence="1">Multi-pass membrane protein</topology>
    </subcellularLocation>
</comment>
<dbReference type="GeneID" id="41841457"/>
<dbReference type="CDD" id="cd17321">
    <property type="entry name" value="MFS_MMR_MDR_like"/>
    <property type="match status" value="1"/>
</dbReference>
<evidence type="ECO:0000256" key="6">
    <source>
        <dbReference type="ARBA" id="ARBA00023136"/>
    </source>
</evidence>
<dbReference type="HOGENOM" id="CLU_000960_28_2_11"/>
<feature type="region of interest" description="Disordered" evidence="7">
    <location>
        <begin position="1"/>
        <end position="22"/>
    </location>
</feature>
<reference evidence="10 11" key="1">
    <citation type="submission" date="2014-07" db="EMBL/GenBank/DDBJ databases">
        <title>Genome Sequencing of Dermacoccus nishinomiyaensis.</title>
        <authorList>
            <person name="Hong K.W."/>
            <person name="Chan K.G."/>
        </authorList>
    </citation>
    <scope>NUCLEOTIDE SEQUENCE [LARGE SCALE GENOMIC DNA]</scope>
    <source>
        <strain evidence="10 11">M25</strain>
    </source>
</reference>
<feature type="transmembrane region" description="Helical" evidence="8">
    <location>
        <begin position="284"/>
        <end position="307"/>
    </location>
</feature>
<feature type="transmembrane region" description="Helical" evidence="8">
    <location>
        <begin position="376"/>
        <end position="398"/>
    </location>
</feature>
<feature type="transmembrane region" description="Helical" evidence="8">
    <location>
        <begin position="158"/>
        <end position="178"/>
    </location>
</feature>
<organism evidence="10 11">
    <name type="scientific">Dermacoccus nishinomiyaensis</name>
    <dbReference type="NCBI Taxonomy" id="1274"/>
    <lineage>
        <taxon>Bacteria</taxon>
        <taxon>Bacillati</taxon>
        <taxon>Actinomycetota</taxon>
        <taxon>Actinomycetes</taxon>
        <taxon>Micrococcales</taxon>
        <taxon>Dermacoccaceae</taxon>
        <taxon>Dermacoccus</taxon>
    </lineage>
</organism>
<evidence type="ECO:0000256" key="1">
    <source>
        <dbReference type="ARBA" id="ARBA00004651"/>
    </source>
</evidence>
<dbReference type="Gene3D" id="1.20.1720.10">
    <property type="entry name" value="Multidrug resistance protein D"/>
    <property type="match status" value="1"/>
</dbReference>
<feature type="transmembrane region" description="Helical" evidence="8">
    <location>
        <begin position="212"/>
        <end position="233"/>
    </location>
</feature>
<dbReference type="PANTHER" id="PTHR42718:SF46">
    <property type="entry name" value="BLR6921 PROTEIN"/>
    <property type="match status" value="1"/>
</dbReference>
<dbReference type="AlphaFoldDB" id="A0A075JIQ6"/>
<dbReference type="eggNOG" id="COG0477">
    <property type="taxonomic scope" value="Bacteria"/>
</dbReference>
<feature type="transmembrane region" description="Helical" evidence="8">
    <location>
        <begin position="184"/>
        <end position="205"/>
    </location>
</feature>
<dbReference type="InterPro" id="IPR036259">
    <property type="entry name" value="MFS_trans_sf"/>
</dbReference>
<dbReference type="RefSeq" id="WP_038568888.1">
    <property type="nucleotide sequence ID" value="NZ_CP008889.1"/>
</dbReference>
<feature type="transmembrane region" description="Helical" evidence="8">
    <location>
        <begin position="126"/>
        <end position="146"/>
    </location>
</feature>
<feature type="transmembrane region" description="Helical" evidence="8">
    <location>
        <begin position="96"/>
        <end position="114"/>
    </location>
</feature>
<dbReference type="InterPro" id="IPR004638">
    <property type="entry name" value="EmrB-like"/>
</dbReference>
<keyword evidence="2" id="KW-0813">Transport</keyword>
<feature type="domain" description="Major facilitator superfamily (MFS) profile" evidence="9">
    <location>
        <begin position="30"/>
        <end position="511"/>
    </location>
</feature>
<dbReference type="GO" id="GO:0005886">
    <property type="term" value="C:plasma membrane"/>
    <property type="evidence" value="ECO:0007669"/>
    <property type="project" value="UniProtKB-SubCell"/>
</dbReference>
<evidence type="ECO:0000256" key="8">
    <source>
        <dbReference type="SAM" id="Phobius"/>
    </source>
</evidence>
<dbReference type="PANTHER" id="PTHR42718">
    <property type="entry name" value="MAJOR FACILITATOR SUPERFAMILY MULTIDRUG TRANSPORTER MFSC"/>
    <property type="match status" value="1"/>
</dbReference>
<dbReference type="EMBL" id="CP008889">
    <property type="protein sequence ID" value="AIF41222.1"/>
    <property type="molecule type" value="Genomic_DNA"/>
</dbReference>
<feature type="transmembrane region" description="Helical" evidence="8">
    <location>
        <begin position="319"/>
        <end position="340"/>
    </location>
</feature>
<dbReference type="InterPro" id="IPR011701">
    <property type="entry name" value="MFS"/>
</dbReference>
<evidence type="ECO:0000313" key="10">
    <source>
        <dbReference type="EMBL" id="AIF41222.1"/>
    </source>
</evidence>
<dbReference type="SUPFAM" id="SSF103473">
    <property type="entry name" value="MFS general substrate transporter"/>
    <property type="match status" value="1"/>
</dbReference>
<sequence>MSTAAVSTHGPDAPVESSTDNPAKPNLSLALFVIACAQLMIVLDGTVVNIALPHIQTDLHFSQSGLQWVVTSYALALGSLLLLGGRLGDIFGRRRMFTVGIAVFALASLLGGIAPNPTLLLAARVLQGAGAALAQPAALALVNTTIPPGKERNRAMGVYAAMSGAGAAIGLILGGVLTEIDWRWTMLINVPIGIAVAVLAPRVLVESDGHEGTLDIIGAVTATAGLFGIVYGLSNAASHSWGDTWTLVPLIVGTLLVIAFAAIESRTEHALLPMRILADRTRGTAILAMLIMGAAMFAMFFFLGLYIQQVLGYSPVKSGFAFLPFSLGIVIAAGLSQNLVTRIKPRYLSGFGGLLAAAGMWSFTQLDTHSSYATHLLPGIFVMALGMGFVFIPMTLAASHGVEAKDSGAAASALNTAQQIGGSIGLAALTTVYSHYATQRADELKAAAAAAMAKVPTSVQGTAEFKSKMQAQQAAGALDVQTFASTHGFWVASGMLLVGALLILIFITIRSDELQTDGAAPTAHVG</sequence>
<feature type="transmembrane region" description="Helical" evidence="8">
    <location>
        <begin position="489"/>
        <end position="509"/>
    </location>
</feature>
<dbReference type="OrthoDB" id="7375466at2"/>
<evidence type="ECO:0000256" key="5">
    <source>
        <dbReference type="ARBA" id="ARBA00022989"/>
    </source>
</evidence>
<dbReference type="Gene3D" id="1.20.1250.20">
    <property type="entry name" value="MFS general substrate transporter like domains"/>
    <property type="match status" value="1"/>
</dbReference>
<evidence type="ECO:0000256" key="7">
    <source>
        <dbReference type="SAM" id="MobiDB-lite"/>
    </source>
</evidence>
<dbReference type="NCBIfam" id="TIGR00711">
    <property type="entry name" value="efflux_EmrB"/>
    <property type="match status" value="1"/>
</dbReference>
<evidence type="ECO:0000313" key="11">
    <source>
        <dbReference type="Proteomes" id="UP000027986"/>
    </source>
</evidence>
<keyword evidence="5 8" id="KW-1133">Transmembrane helix</keyword>
<gene>
    <name evidence="10" type="ORF">HX89_09990</name>
</gene>
<accession>A0A075JIQ6</accession>
<evidence type="ECO:0000256" key="3">
    <source>
        <dbReference type="ARBA" id="ARBA00022475"/>
    </source>
</evidence>
<feature type="transmembrane region" description="Helical" evidence="8">
    <location>
        <begin position="64"/>
        <end position="84"/>
    </location>
</feature>
<dbReference type="PROSITE" id="PS50850">
    <property type="entry name" value="MFS"/>
    <property type="match status" value="1"/>
</dbReference>
<dbReference type="KEGG" id="dni:HX89_09990"/>
<dbReference type="Pfam" id="PF07690">
    <property type="entry name" value="MFS_1"/>
    <property type="match status" value="1"/>
</dbReference>
<keyword evidence="6 8" id="KW-0472">Membrane</keyword>
<keyword evidence="3" id="KW-1003">Cell membrane</keyword>
<feature type="transmembrane region" description="Helical" evidence="8">
    <location>
        <begin position="347"/>
        <end position="364"/>
    </location>
</feature>
<dbReference type="InterPro" id="IPR020846">
    <property type="entry name" value="MFS_dom"/>
</dbReference>
<evidence type="ECO:0000256" key="2">
    <source>
        <dbReference type="ARBA" id="ARBA00022448"/>
    </source>
</evidence>
<feature type="transmembrane region" description="Helical" evidence="8">
    <location>
        <begin position="29"/>
        <end position="52"/>
    </location>
</feature>
<feature type="transmembrane region" description="Helical" evidence="8">
    <location>
        <begin position="245"/>
        <end position="263"/>
    </location>
</feature>
<evidence type="ECO:0000259" key="9">
    <source>
        <dbReference type="PROSITE" id="PS50850"/>
    </source>
</evidence>
<evidence type="ECO:0000256" key="4">
    <source>
        <dbReference type="ARBA" id="ARBA00022692"/>
    </source>
</evidence>
<dbReference type="Proteomes" id="UP000027986">
    <property type="component" value="Chromosome"/>
</dbReference>
<keyword evidence="11" id="KW-1185">Reference proteome</keyword>
<dbReference type="GO" id="GO:0022857">
    <property type="term" value="F:transmembrane transporter activity"/>
    <property type="evidence" value="ECO:0007669"/>
    <property type="project" value="InterPro"/>
</dbReference>